<dbReference type="PANTHER" id="PTHR12558">
    <property type="entry name" value="CELL DIVISION CYCLE 16,23,27"/>
    <property type="match status" value="1"/>
</dbReference>
<feature type="region of interest" description="Disordered" evidence="11">
    <location>
        <begin position="539"/>
        <end position="570"/>
    </location>
</feature>
<evidence type="ECO:0000256" key="9">
    <source>
        <dbReference type="ARBA" id="ARBA00082695"/>
    </source>
</evidence>
<gene>
    <name evidence="13" type="ORF">X975_03775</name>
</gene>
<keyword evidence="6 10" id="KW-0802">TPR repeat</keyword>
<dbReference type="GO" id="GO:0016567">
    <property type="term" value="P:protein ubiquitination"/>
    <property type="evidence" value="ECO:0007669"/>
    <property type="project" value="TreeGrafter"/>
</dbReference>
<dbReference type="EMBL" id="KK118433">
    <property type="protein sequence ID" value="KFM72951.1"/>
    <property type="molecule type" value="Genomic_DNA"/>
</dbReference>
<protein>
    <recommendedName>
        <fullName evidence="9">Cyclosome subunit 8</fullName>
    </recommendedName>
</protein>
<organism evidence="13 14">
    <name type="scientific">Stegodyphus mimosarum</name>
    <name type="common">African social velvet spider</name>
    <dbReference type="NCBI Taxonomy" id="407821"/>
    <lineage>
        <taxon>Eukaryota</taxon>
        <taxon>Metazoa</taxon>
        <taxon>Ecdysozoa</taxon>
        <taxon>Arthropoda</taxon>
        <taxon>Chelicerata</taxon>
        <taxon>Arachnida</taxon>
        <taxon>Araneae</taxon>
        <taxon>Araneomorphae</taxon>
        <taxon>Entelegynae</taxon>
        <taxon>Eresoidea</taxon>
        <taxon>Eresidae</taxon>
        <taxon>Stegodyphus</taxon>
    </lineage>
</organism>
<evidence type="ECO:0000256" key="2">
    <source>
        <dbReference type="ARBA" id="ARBA00022618"/>
    </source>
</evidence>
<keyword evidence="7" id="KW-0131">Cell cycle</keyword>
<feature type="non-terminal residue" evidence="13">
    <location>
        <position position="570"/>
    </location>
</feature>
<dbReference type="OrthoDB" id="10262026at2759"/>
<dbReference type="OMA" id="ERCLYHS"/>
<keyword evidence="4" id="KW-0498">Mitosis</keyword>
<evidence type="ECO:0000256" key="3">
    <source>
        <dbReference type="ARBA" id="ARBA00022737"/>
    </source>
</evidence>
<comment type="similarity">
    <text evidence="8">Belongs to the APC8/CDC23 family.</text>
</comment>
<dbReference type="STRING" id="407821.A0A087U6G2"/>
<feature type="repeat" description="TPR" evidence="10">
    <location>
        <begin position="310"/>
        <end position="343"/>
    </location>
</feature>
<dbReference type="SUPFAM" id="SSF48452">
    <property type="entry name" value="TPR-like"/>
    <property type="match status" value="2"/>
</dbReference>
<evidence type="ECO:0000256" key="5">
    <source>
        <dbReference type="ARBA" id="ARBA00022786"/>
    </source>
</evidence>
<evidence type="ECO:0000256" key="1">
    <source>
        <dbReference type="ARBA" id="ARBA00004906"/>
    </source>
</evidence>
<evidence type="ECO:0000256" key="4">
    <source>
        <dbReference type="ARBA" id="ARBA00022776"/>
    </source>
</evidence>
<evidence type="ECO:0000256" key="11">
    <source>
        <dbReference type="SAM" id="MobiDB-lite"/>
    </source>
</evidence>
<reference evidence="13 14" key="1">
    <citation type="submission" date="2013-11" db="EMBL/GenBank/DDBJ databases">
        <title>Genome sequencing of Stegodyphus mimosarum.</title>
        <authorList>
            <person name="Bechsgaard J."/>
        </authorList>
    </citation>
    <scope>NUCLEOTIDE SEQUENCE [LARGE SCALE GENOMIC DNA]</scope>
</reference>
<dbReference type="PROSITE" id="PS50005">
    <property type="entry name" value="TPR"/>
    <property type="match status" value="3"/>
</dbReference>
<dbReference type="InterPro" id="IPR011990">
    <property type="entry name" value="TPR-like_helical_dom_sf"/>
</dbReference>
<dbReference type="Pfam" id="PF04049">
    <property type="entry name" value="ANAPC8"/>
    <property type="match status" value="1"/>
</dbReference>
<dbReference type="InterPro" id="IPR007192">
    <property type="entry name" value="APC8"/>
</dbReference>
<evidence type="ECO:0000256" key="7">
    <source>
        <dbReference type="ARBA" id="ARBA00023306"/>
    </source>
</evidence>
<dbReference type="Proteomes" id="UP000054359">
    <property type="component" value="Unassembled WGS sequence"/>
</dbReference>
<dbReference type="AlphaFoldDB" id="A0A087U6G2"/>
<dbReference type="GO" id="GO:0031145">
    <property type="term" value="P:anaphase-promoting complex-dependent catabolic process"/>
    <property type="evidence" value="ECO:0007669"/>
    <property type="project" value="TreeGrafter"/>
</dbReference>
<evidence type="ECO:0000259" key="12">
    <source>
        <dbReference type="Pfam" id="PF04049"/>
    </source>
</evidence>
<feature type="compositionally biased region" description="Polar residues" evidence="11">
    <location>
        <begin position="545"/>
        <end position="555"/>
    </location>
</feature>
<keyword evidence="14" id="KW-1185">Reference proteome</keyword>
<comment type="pathway">
    <text evidence="1">Protein modification; protein ubiquitination.</text>
</comment>
<keyword evidence="5" id="KW-0833">Ubl conjugation pathway</keyword>
<evidence type="ECO:0000313" key="13">
    <source>
        <dbReference type="EMBL" id="KFM72951.1"/>
    </source>
</evidence>
<dbReference type="SMART" id="SM00028">
    <property type="entry name" value="TPR"/>
    <property type="match status" value="7"/>
</dbReference>
<evidence type="ECO:0000313" key="14">
    <source>
        <dbReference type="Proteomes" id="UP000054359"/>
    </source>
</evidence>
<dbReference type="PANTHER" id="PTHR12558:SF10">
    <property type="entry name" value="CELL DIVISION CYCLE PROTEIN 23 HOMOLOG"/>
    <property type="match status" value="1"/>
</dbReference>
<evidence type="ECO:0000256" key="8">
    <source>
        <dbReference type="ARBA" id="ARBA00061138"/>
    </source>
</evidence>
<accession>A0A087U6G2</accession>
<dbReference type="InterPro" id="IPR019734">
    <property type="entry name" value="TPR_rpt"/>
</dbReference>
<evidence type="ECO:0000256" key="10">
    <source>
        <dbReference type="PROSITE-ProRule" id="PRU00339"/>
    </source>
</evidence>
<dbReference type="GO" id="GO:0045842">
    <property type="term" value="P:positive regulation of mitotic metaphase/anaphase transition"/>
    <property type="evidence" value="ECO:0007669"/>
    <property type="project" value="TreeGrafter"/>
</dbReference>
<feature type="domain" description="Cdc23" evidence="12">
    <location>
        <begin position="14"/>
        <end position="249"/>
    </location>
</feature>
<name>A0A087U6G2_STEMI</name>
<dbReference type="Pfam" id="PF13181">
    <property type="entry name" value="TPR_8"/>
    <property type="match status" value="3"/>
</dbReference>
<feature type="repeat" description="TPR" evidence="10">
    <location>
        <begin position="344"/>
        <end position="377"/>
    </location>
</feature>
<feature type="repeat" description="TPR" evidence="10">
    <location>
        <begin position="242"/>
        <end position="275"/>
    </location>
</feature>
<dbReference type="Gene3D" id="1.25.40.10">
    <property type="entry name" value="Tetratricopeptide repeat domain"/>
    <property type="match status" value="2"/>
</dbReference>
<proteinExistence type="inferred from homology"/>
<evidence type="ECO:0000256" key="6">
    <source>
        <dbReference type="ARBA" id="ARBA00022803"/>
    </source>
</evidence>
<dbReference type="FunFam" id="1.25.40.10:FF:000093">
    <property type="entry name" value="cell division cycle protein 23 homolog"/>
    <property type="match status" value="1"/>
</dbReference>
<keyword evidence="2 13" id="KW-0132">Cell division</keyword>
<keyword evidence="3" id="KW-0677">Repeat</keyword>
<sequence length="570" mass="66426">MALLAECDLGKVNSDLLRIMRQCNKRGLRNTVSWAAELYLALSDFENADADCMEDDDDVLDKKEFARYSLAKSYFDAQEYDRAAYFTQNCQSSVARFLHFYSIYSSGEKKRLDDIADVSPPMDKSKNTVLKSLRLQLHKAYIAGLLDGYCLYLYGVVLKKLQLEKFAVEILTEAIRREPFHWGAWLELATLISDREMLNDLTLPDCWIKDFFLAHTYLEIQMNESALEIYSKLIEIGFSKSTYVMAQIAIAYHNMRDLEKAINGFQEILKVDPYRLDNMDIYSNLLYVREMRVELSNLAHNTCDIDKYRVETCCVIGNFYSLRTQHEKAVLYFQRALKLNPNYLSAWTLMGHEYMEMKNTSFAIQAYRQAIEVNRRDYRAWYGLGQTYEILKMPCYCLYYYKQAQQLRPYDSRMMVALGEAYEKLDKLKEAKKCFWKAHAVGDIEGMALIKLAKMYERLNEEKQAAAAYTDYIRDAEARNATDRDELCHAYLYLAKYYYEHLKLEEAHENAQKCMDYPETKEDAKTLLKQISALNRGRAEENKGDSSQFRFQNAATPGGHLSPMNLTFTP</sequence>
<dbReference type="GO" id="GO:0005680">
    <property type="term" value="C:anaphase-promoting complex"/>
    <property type="evidence" value="ECO:0007669"/>
    <property type="project" value="InterPro"/>
</dbReference>
<dbReference type="GO" id="GO:0051301">
    <property type="term" value="P:cell division"/>
    <property type="evidence" value="ECO:0007669"/>
    <property type="project" value="UniProtKB-KW"/>
</dbReference>